<dbReference type="STRING" id="1314783.A0A165SFR9"/>
<dbReference type="PANTHER" id="PTHR36223">
    <property type="entry name" value="BETA-LACTAMASE-TYPE TRANSPEPTIDASE FOLD DOMAIN CONTAINING PROTEIN"/>
    <property type="match status" value="1"/>
</dbReference>
<evidence type="ECO:0000313" key="3">
    <source>
        <dbReference type="Proteomes" id="UP000076727"/>
    </source>
</evidence>
<feature type="domain" description="DUF7918" evidence="1">
    <location>
        <begin position="9"/>
        <end position="211"/>
    </location>
</feature>
<protein>
    <recommendedName>
        <fullName evidence="1">DUF7918 domain-containing protein</fullName>
    </recommendedName>
</protein>
<evidence type="ECO:0000313" key="2">
    <source>
        <dbReference type="EMBL" id="KZT71916.1"/>
    </source>
</evidence>
<accession>A0A165SFR9</accession>
<feature type="non-terminal residue" evidence="2">
    <location>
        <position position="211"/>
    </location>
</feature>
<dbReference type="AlphaFoldDB" id="A0A165SFR9"/>
<proteinExistence type="predicted"/>
<name>A0A165SFR9_9APHY</name>
<dbReference type="PANTHER" id="PTHR36223:SF1">
    <property type="entry name" value="TRANSCRIPTION ELONGATION FACTOR EAF N-TERMINAL DOMAIN-CONTAINING PROTEIN"/>
    <property type="match status" value="1"/>
</dbReference>
<gene>
    <name evidence="2" type="ORF">DAEQUDRAFT_644486</name>
</gene>
<dbReference type="Proteomes" id="UP000076727">
    <property type="component" value="Unassembled WGS sequence"/>
</dbReference>
<organism evidence="2 3">
    <name type="scientific">Daedalea quercina L-15889</name>
    <dbReference type="NCBI Taxonomy" id="1314783"/>
    <lineage>
        <taxon>Eukaryota</taxon>
        <taxon>Fungi</taxon>
        <taxon>Dikarya</taxon>
        <taxon>Basidiomycota</taxon>
        <taxon>Agaricomycotina</taxon>
        <taxon>Agaricomycetes</taxon>
        <taxon>Polyporales</taxon>
        <taxon>Fomitopsis</taxon>
    </lineage>
</organism>
<sequence>MFFRDWYTYVHCDGMTVDEYDFRIVDDNTVSCYIASEAGKNFAVKWYNDLDRPASAECYMDGQRMGTSNVDPGKSGARNGVRTDASYKQYFQFAPLDTTDDDDIANPDDPSNNTLGIIEVRIYRIRYSYEPYRPRLRPRARDLADRPPVHERSKKAGTHCVRLGEGKWCEPLDHIPAGPRRIYVDDQQHPYIRFIFRYQPRAMLQAHGIIP</sequence>
<evidence type="ECO:0000259" key="1">
    <source>
        <dbReference type="Pfam" id="PF25534"/>
    </source>
</evidence>
<keyword evidence="3" id="KW-1185">Reference proteome</keyword>
<dbReference type="OrthoDB" id="3237202at2759"/>
<dbReference type="EMBL" id="KV429043">
    <property type="protein sequence ID" value="KZT71916.1"/>
    <property type="molecule type" value="Genomic_DNA"/>
</dbReference>
<reference evidence="2 3" key="1">
    <citation type="journal article" date="2016" name="Mol. Biol. Evol.">
        <title>Comparative Genomics of Early-Diverging Mushroom-Forming Fungi Provides Insights into the Origins of Lignocellulose Decay Capabilities.</title>
        <authorList>
            <person name="Nagy L.G."/>
            <person name="Riley R."/>
            <person name="Tritt A."/>
            <person name="Adam C."/>
            <person name="Daum C."/>
            <person name="Floudas D."/>
            <person name="Sun H."/>
            <person name="Yadav J.S."/>
            <person name="Pangilinan J."/>
            <person name="Larsson K.H."/>
            <person name="Matsuura K."/>
            <person name="Barry K."/>
            <person name="Labutti K."/>
            <person name="Kuo R."/>
            <person name="Ohm R.A."/>
            <person name="Bhattacharya S.S."/>
            <person name="Shirouzu T."/>
            <person name="Yoshinaga Y."/>
            <person name="Martin F.M."/>
            <person name="Grigoriev I.V."/>
            <person name="Hibbett D.S."/>
        </authorList>
    </citation>
    <scope>NUCLEOTIDE SEQUENCE [LARGE SCALE GENOMIC DNA]</scope>
    <source>
        <strain evidence="2 3">L-15889</strain>
    </source>
</reference>
<dbReference type="InterPro" id="IPR057678">
    <property type="entry name" value="DUF7918"/>
</dbReference>
<dbReference type="Pfam" id="PF25534">
    <property type="entry name" value="DUF7918"/>
    <property type="match status" value="1"/>
</dbReference>